<dbReference type="Gene3D" id="2.40.110.10">
    <property type="entry name" value="Butyryl-CoA Dehydrogenase, subunit A, domain 2"/>
    <property type="match status" value="1"/>
</dbReference>
<dbReference type="InterPro" id="IPR036250">
    <property type="entry name" value="AcylCo_DH-like_C"/>
</dbReference>
<dbReference type="Pfam" id="PF02771">
    <property type="entry name" value="Acyl-CoA_dh_N"/>
    <property type="match status" value="1"/>
</dbReference>
<evidence type="ECO:0000259" key="8">
    <source>
        <dbReference type="Pfam" id="PF02771"/>
    </source>
</evidence>
<comment type="caution">
    <text evidence="9">The sequence shown here is derived from an EMBL/GenBank/DDBJ whole genome shotgun (WGS) entry which is preliminary data.</text>
</comment>
<dbReference type="InterPro" id="IPR009075">
    <property type="entry name" value="AcylCo_DH/oxidase_C"/>
</dbReference>
<dbReference type="Proteomes" id="UP000294593">
    <property type="component" value="Unassembled WGS sequence"/>
</dbReference>
<sequence length="390" mass="42402">MSATGHTSPAGFPAYFNETHAMVRETTRRFVAQEILPHIAEWEEAGSFPRELYQQAGALGLLGIGHPEHLGGAAEHDVFMKVAVSEELMRSTSGGLVASLGSLDIGLPPVWRGASPELQQRIVPPVLAGDKIMALAITEPGGGSDVANLRTRAVRDGDHYVVNGSKTYITSGVRADHYTVAVRTGGEGYAGVSLLLIDKGTPGFSVGRNLKKMGWWASDTAELFFEDCRVPAGHLIGPENAGFMLIMMNFQAERLALAVMAYMTAQMALEACLDHVKDRVTFGKPLAKHQVIRHKLAEMATQVDVAREYAYRVAARMQAGQVVVKEVSMAKNFATEVADKVTYEAVQIFGGMGYMRESVVERLYRDNRILSIGGGTHEIMNEIIAKQLNL</sequence>
<dbReference type="RefSeq" id="WP_133606955.1">
    <property type="nucleotide sequence ID" value="NZ_SNXW01000002.1"/>
</dbReference>
<dbReference type="EMBL" id="SNXW01000002">
    <property type="protein sequence ID" value="TDP85927.1"/>
    <property type="molecule type" value="Genomic_DNA"/>
</dbReference>
<dbReference type="InterPro" id="IPR037069">
    <property type="entry name" value="AcylCoA_DH/ox_N_sf"/>
</dbReference>
<dbReference type="PANTHER" id="PTHR48083:SF28">
    <property type="entry name" value="ACYL-COA DEHYDROGENASE FAMILY PROTEIN (AFU_ORTHOLOGUE AFUA_6G10880)-RELATED"/>
    <property type="match status" value="1"/>
</dbReference>
<dbReference type="GO" id="GO:0003995">
    <property type="term" value="F:acyl-CoA dehydrogenase activity"/>
    <property type="evidence" value="ECO:0007669"/>
    <property type="project" value="InterPro"/>
</dbReference>
<dbReference type="InterPro" id="IPR006091">
    <property type="entry name" value="Acyl-CoA_Oxase/DH_mid-dom"/>
</dbReference>
<dbReference type="Pfam" id="PF00441">
    <property type="entry name" value="Acyl-CoA_dh_1"/>
    <property type="match status" value="1"/>
</dbReference>
<evidence type="ECO:0000256" key="5">
    <source>
        <dbReference type="ARBA" id="ARBA00023002"/>
    </source>
</evidence>
<dbReference type="Pfam" id="PF02770">
    <property type="entry name" value="Acyl-CoA_dh_M"/>
    <property type="match status" value="1"/>
</dbReference>
<dbReference type="PROSITE" id="PS00073">
    <property type="entry name" value="ACYL_COA_DH_2"/>
    <property type="match status" value="1"/>
</dbReference>
<dbReference type="GO" id="GO:0050660">
    <property type="term" value="F:flavin adenine dinucleotide binding"/>
    <property type="evidence" value="ECO:0007669"/>
    <property type="project" value="InterPro"/>
</dbReference>
<evidence type="ECO:0000313" key="9">
    <source>
        <dbReference type="EMBL" id="TDP85927.1"/>
    </source>
</evidence>
<evidence type="ECO:0000256" key="3">
    <source>
        <dbReference type="ARBA" id="ARBA00022630"/>
    </source>
</evidence>
<dbReference type="GO" id="GO:0005737">
    <property type="term" value="C:cytoplasm"/>
    <property type="evidence" value="ECO:0007669"/>
    <property type="project" value="TreeGrafter"/>
</dbReference>
<evidence type="ECO:0000313" key="10">
    <source>
        <dbReference type="Proteomes" id="UP000294593"/>
    </source>
</evidence>
<dbReference type="InterPro" id="IPR050741">
    <property type="entry name" value="Acyl-CoA_dehydrogenase"/>
</dbReference>
<keyword evidence="5" id="KW-0560">Oxidoreductase</keyword>
<dbReference type="PANTHER" id="PTHR48083">
    <property type="entry name" value="MEDIUM-CHAIN SPECIFIC ACYL-COA DEHYDROGENASE, MITOCHONDRIAL-RELATED"/>
    <property type="match status" value="1"/>
</dbReference>
<dbReference type="OrthoDB" id="9770681at2"/>
<accession>A0A4R6RJ83</accession>
<gene>
    <name evidence="9" type="ORF">EV672_102277</name>
</gene>
<dbReference type="Gene3D" id="1.10.540.10">
    <property type="entry name" value="Acyl-CoA dehydrogenase/oxidase, N-terminal domain"/>
    <property type="match status" value="1"/>
</dbReference>
<feature type="domain" description="Acyl-CoA dehydrogenase/oxidase N-terminal" evidence="8">
    <location>
        <begin position="17"/>
        <end position="130"/>
    </location>
</feature>
<dbReference type="AlphaFoldDB" id="A0A4R6RJ83"/>
<reference evidence="9 10" key="1">
    <citation type="submission" date="2019-03" db="EMBL/GenBank/DDBJ databases">
        <title>Genomic Encyclopedia of Type Strains, Phase IV (KMG-IV): sequencing the most valuable type-strain genomes for metagenomic binning, comparative biology and taxonomic classification.</title>
        <authorList>
            <person name="Goeker M."/>
        </authorList>
    </citation>
    <scope>NUCLEOTIDE SEQUENCE [LARGE SCALE GENOMIC DNA]</scope>
    <source>
        <strain evidence="9 10">DSM 11901</strain>
    </source>
</reference>
<dbReference type="InterPro" id="IPR009100">
    <property type="entry name" value="AcylCoA_DH/oxidase_NM_dom_sf"/>
</dbReference>
<evidence type="ECO:0000256" key="4">
    <source>
        <dbReference type="ARBA" id="ARBA00022827"/>
    </source>
</evidence>
<keyword evidence="3" id="KW-0285">Flavoprotein</keyword>
<dbReference type="FunFam" id="1.20.140.10:FF:000001">
    <property type="entry name" value="Acyl-CoA dehydrogenase"/>
    <property type="match status" value="1"/>
</dbReference>
<dbReference type="InterPro" id="IPR046373">
    <property type="entry name" value="Acyl-CoA_Oxase/DH_mid-dom_sf"/>
</dbReference>
<dbReference type="SUPFAM" id="SSF56645">
    <property type="entry name" value="Acyl-CoA dehydrogenase NM domain-like"/>
    <property type="match status" value="1"/>
</dbReference>
<evidence type="ECO:0000259" key="7">
    <source>
        <dbReference type="Pfam" id="PF02770"/>
    </source>
</evidence>
<comment type="cofactor">
    <cofactor evidence="1">
        <name>FAD</name>
        <dbReference type="ChEBI" id="CHEBI:57692"/>
    </cofactor>
</comment>
<feature type="domain" description="Acyl-CoA oxidase/dehydrogenase middle" evidence="7">
    <location>
        <begin position="134"/>
        <end position="228"/>
    </location>
</feature>
<dbReference type="FunFam" id="2.40.110.10:FF:000002">
    <property type="entry name" value="Acyl-CoA dehydrogenase fadE12"/>
    <property type="match status" value="1"/>
</dbReference>
<name>A0A4R6RJ83_9BURK</name>
<feature type="domain" description="Acyl-CoA dehydrogenase/oxidase C-terminal" evidence="6">
    <location>
        <begin position="240"/>
        <end position="388"/>
    </location>
</feature>
<organism evidence="9 10">
    <name type="scientific">Aquabacterium commune</name>
    <dbReference type="NCBI Taxonomy" id="70586"/>
    <lineage>
        <taxon>Bacteria</taxon>
        <taxon>Pseudomonadati</taxon>
        <taxon>Pseudomonadota</taxon>
        <taxon>Betaproteobacteria</taxon>
        <taxon>Burkholderiales</taxon>
        <taxon>Aquabacterium</taxon>
    </lineage>
</organism>
<dbReference type="Gene3D" id="1.20.140.10">
    <property type="entry name" value="Butyryl-CoA Dehydrogenase, subunit A, domain 3"/>
    <property type="match status" value="1"/>
</dbReference>
<keyword evidence="4" id="KW-0274">FAD</keyword>
<proteinExistence type="inferred from homology"/>
<dbReference type="InterPro" id="IPR006089">
    <property type="entry name" value="Acyl-CoA_DH_CS"/>
</dbReference>
<keyword evidence="10" id="KW-1185">Reference proteome</keyword>
<evidence type="ECO:0000256" key="1">
    <source>
        <dbReference type="ARBA" id="ARBA00001974"/>
    </source>
</evidence>
<comment type="similarity">
    <text evidence="2">Belongs to the acyl-CoA dehydrogenase family.</text>
</comment>
<evidence type="ECO:0000259" key="6">
    <source>
        <dbReference type="Pfam" id="PF00441"/>
    </source>
</evidence>
<dbReference type="SUPFAM" id="SSF47203">
    <property type="entry name" value="Acyl-CoA dehydrogenase C-terminal domain-like"/>
    <property type="match status" value="1"/>
</dbReference>
<evidence type="ECO:0000256" key="2">
    <source>
        <dbReference type="ARBA" id="ARBA00009347"/>
    </source>
</evidence>
<protein>
    <submittedName>
        <fullName evidence="9">Acyl-CoA dehydrogenase</fullName>
    </submittedName>
</protein>
<dbReference type="GO" id="GO:0033539">
    <property type="term" value="P:fatty acid beta-oxidation using acyl-CoA dehydrogenase"/>
    <property type="evidence" value="ECO:0007669"/>
    <property type="project" value="TreeGrafter"/>
</dbReference>
<dbReference type="InterPro" id="IPR013786">
    <property type="entry name" value="AcylCoA_DH/ox_N"/>
</dbReference>